<dbReference type="GO" id="GO:0006633">
    <property type="term" value="P:fatty acid biosynthetic process"/>
    <property type="evidence" value="ECO:0007669"/>
    <property type="project" value="TreeGrafter"/>
</dbReference>
<gene>
    <name evidence="4" type="ORF">PV399_12455</name>
    <name evidence="5" type="ORF">PV666_07920</name>
</gene>
<keyword evidence="6" id="KW-1185">Reference proteome</keyword>
<dbReference type="EMBL" id="JARAWC010000007">
    <property type="protein sequence ID" value="MDX2960520.1"/>
    <property type="molecule type" value="Genomic_DNA"/>
</dbReference>
<dbReference type="SMART" id="SM00823">
    <property type="entry name" value="PKS_PP"/>
    <property type="match status" value="1"/>
</dbReference>
<dbReference type="Proteomes" id="UP001282288">
    <property type="component" value="Unassembled WGS sequence"/>
</dbReference>
<reference evidence="4 6" key="1">
    <citation type="journal article" date="2023" name="Microb. Genom.">
        <title>Mesoterricola silvestris gen. nov., sp. nov., Mesoterricola sediminis sp. nov., Geothrix oryzae sp. nov., Geothrix edaphica sp. nov., Geothrix rubra sp. nov., and Geothrix limicola sp. nov., six novel members of Acidobacteriota isolated from soils.</title>
        <authorList>
            <person name="Weisberg A.J."/>
            <person name="Pearce E."/>
            <person name="Kramer C.G."/>
            <person name="Chang J.H."/>
            <person name="Clarke C.R."/>
        </authorList>
    </citation>
    <scope>NUCLEOTIDE SEQUENCE</scope>
    <source>
        <strain evidence="5 6">NB05-1H</strain>
        <strain evidence="4">NRRL_B-16521</strain>
    </source>
</reference>
<dbReference type="Proteomes" id="UP001272987">
    <property type="component" value="Unassembled WGS sequence"/>
</dbReference>
<evidence type="ECO:0000313" key="4">
    <source>
        <dbReference type="EMBL" id="MDX2960520.1"/>
    </source>
</evidence>
<dbReference type="RefSeq" id="WP_010355007.1">
    <property type="nucleotide sequence ID" value="NZ_BCMK01000002.1"/>
</dbReference>
<name>A0AAP6B9I0_9ACTN</name>
<dbReference type="SMART" id="SM01294">
    <property type="entry name" value="PKS_PP_betabranch"/>
    <property type="match status" value="1"/>
</dbReference>
<evidence type="ECO:0000259" key="3">
    <source>
        <dbReference type="PROSITE" id="PS50075"/>
    </source>
</evidence>
<organism evidence="4 7">
    <name type="scientific">Streptomyces acidiscabies</name>
    <dbReference type="NCBI Taxonomy" id="42234"/>
    <lineage>
        <taxon>Bacteria</taxon>
        <taxon>Bacillati</taxon>
        <taxon>Actinomycetota</taxon>
        <taxon>Actinomycetes</taxon>
        <taxon>Kitasatosporales</taxon>
        <taxon>Streptomycetaceae</taxon>
        <taxon>Streptomyces</taxon>
    </lineage>
</organism>
<evidence type="ECO:0000256" key="2">
    <source>
        <dbReference type="ARBA" id="ARBA00022553"/>
    </source>
</evidence>
<dbReference type="PROSITE" id="PS50075">
    <property type="entry name" value="CARRIER"/>
    <property type="match status" value="1"/>
</dbReference>
<dbReference type="GO" id="GO:0031177">
    <property type="term" value="F:phosphopantetheine binding"/>
    <property type="evidence" value="ECO:0007669"/>
    <property type="project" value="InterPro"/>
</dbReference>
<dbReference type="GO" id="GO:0004312">
    <property type="term" value="F:fatty acid synthase activity"/>
    <property type="evidence" value="ECO:0007669"/>
    <property type="project" value="TreeGrafter"/>
</dbReference>
<dbReference type="InterPro" id="IPR006162">
    <property type="entry name" value="Ppantetheine_attach_site"/>
</dbReference>
<dbReference type="AlphaFoldDB" id="A0AAP6B9I0"/>
<feature type="domain" description="Carrier" evidence="3">
    <location>
        <begin position="11"/>
        <end position="88"/>
    </location>
</feature>
<dbReference type="InterPro" id="IPR009081">
    <property type="entry name" value="PP-bd_ACP"/>
</dbReference>
<dbReference type="SUPFAM" id="SSF47336">
    <property type="entry name" value="ACP-like"/>
    <property type="match status" value="1"/>
</dbReference>
<dbReference type="GO" id="GO:0005886">
    <property type="term" value="C:plasma membrane"/>
    <property type="evidence" value="ECO:0007669"/>
    <property type="project" value="TreeGrafter"/>
</dbReference>
<protein>
    <submittedName>
        <fullName evidence="4">Acyl carrier protein</fullName>
    </submittedName>
</protein>
<dbReference type="Gene3D" id="1.10.1200.10">
    <property type="entry name" value="ACP-like"/>
    <property type="match status" value="1"/>
</dbReference>
<dbReference type="InterPro" id="IPR020806">
    <property type="entry name" value="PKS_PP-bd"/>
</dbReference>
<comment type="caution">
    <text evidence="4">The sequence shown here is derived from an EMBL/GenBank/DDBJ whole genome shotgun (WGS) entry which is preliminary data.</text>
</comment>
<dbReference type="GO" id="GO:0017000">
    <property type="term" value="P:antibiotic biosynthetic process"/>
    <property type="evidence" value="ECO:0007669"/>
    <property type="project" value="UniProtKB-ARBA"/>
</dbReference>
<dbReference type="GeneID" id="69811822"/>
<dbReference type="InterPro" id="IPR036736">
    <property type="entry name" value="ACP-like_sf"/>
</dbReference>
<evidence type="ECO:0000313" key="5">
    <source>
        <dbReference type="EMBL" id="MDX3017806.1"/>
    </source>
</evidence>
<dbReference type="PANTHER" id="PTHR43775">
    <property type="entry name" value="FATTY ACID SYNTHASE"/>
    <property type="match status" value="1"/>
</dbReference>
<proteinExistence type="predicted"/>
<dbReference type="InterPro" id="IPR050091">
    <property type="entry name" value="PKS_NRPS_Biosynth_Enz"/>
</dbReference>
<dbReference type="PROSITE" id="PS00012">
    <property type="entry name" value="PHOSPHOPANTETHEINE"/>
    <property type="match status" value="1"/>
</dbReference>
<accession>A0AAP6B9I0</accession>
<evidence type="ECO:0000256" key="1">
    <source>
        <dbReference type="ARBA" id="ARBA00022450"/>
    </source>
</evidence>
<evidence type="ECO:0000313" key="6">
    <source>
        <dbReference type="Proteomes" id="UP001272987"/>
    </source>
</evidence>
<dbReference type="GO" id="GO:0005737">
    <property type="term" value="C:cytoplasm"/>
    <property type="evidence" value="ECO:0007669"/>
    <property type="project" value="TreeGrafter"/>
</dbReference>
<dbReference type="GO" id="GO:0071770">
    <property type="term" value="P:DIM/DIP cell wall layer assembly"/>
    <property type="evidence" value="ECO:0007669"/>
    <property type="project" value="TreeGrafter"/>
</dbReference>
<evidence type="ECO:0000313" key="7">
    <source>
        <dbReference type="Proteomes" id="UP001282288"/>
    </source>
</evidence>
<dbReference type="PANTHER" id="PTHR43775:SF37">
    <property type="entry name" value="SI:DKEY-61P9.11"/>
    <property type="match status" value="1"/>
</dbReference>
<keyword evidence="1" id="KW-0596">Phosphopantetheine</keyword>
<dbReference type="EMBL" id="JARAWP010000004">
    <property type="protein sequence ID" value="MDX3017806.1"/>
    <property type="molecule type" value="Genomic_DNA"/>
</dbReference>
<dbReference type="Pfam" id="PF00550">
    <property type="entry name" value="PP-binding"/>
    <property type="match status" value="1"/>
</dbReference>
<keyword evidence="2" id="KW-0597">Phosphoprotein</keyword>
<sequence>MPGTTGQRTESRQAALQDWLTTEIAQLLGTEPQDIDRSAAFGEYGLESISGLTLAAAIEDHLGIEVDPTVVWDHPSIDALATHLIEAQAATS</sequence>